<dbReference type="RefSeq" id="WP_070994962.1">
    <property type="nucleotide sequence ID" value="NZ_FNTR01000004.1"/>
</dbReference>
<dbReference type="InterPro" id="IPR011006">
    <property type="entry name" value="CheY-like_superfamily"/>
</dbReference>
<dbReference type="SUPFAM" id="SSF52172">
    <property type="entry name" value="CheY-like"/>
    <property type="match status" value="1"/>
</dbReference>
<dbReference type="GO" id="GO:0016301">
    <property type="term" value="F:kinase activity"/>
    <property type="evidence" value="ECO:0007669"/>
    <property type="project" value="UniProtKB-KW"/>
</dbReference>
<organism evidence="1 2">
    <name type="scientific">Pseudomonas proteolytica</name>
    <dbReference type="NCBI Taxonomy" id="219574"/>
    <lineage>
        <taxon>Bacteria</taxon>
        <taxon>Pseudomonadati</taxon>
        <taxon>Pseudomonadota</taxon>
        <taxon>Gammaproteobacteria</taxon>
        <taxon>Pseudomonadales</taxon>
        <taxon>Pseudomonadaceae</taxon>
        <taxon>Pseudomonas</taxon>
    </lineage>
</organism>
<dbReference type="GeneID" id="55541070"/>
<name>A0AAW5AG71_9PSED</name>
<proteinExistence type="predicted"/>
<accession>A0AAW5AG71</accession>
<sequence length="146" mass="16334">MSNPRLRIVLVDTDPGRRMSIEKDLGSLGYHRIVPVSSLPELIALLDNALDVFDLLVINAETVGDAGTGFNQLMDEYSCVRHSLIYQGSVLQMLPFTNIRFKRYGFLASGVPDRSNLEHVMSRVDAPLQPIRPSCEQRRCEGDCRG</sequence>
<keyword evidence="2" id="KW-1185">Reference proteome</keyword>
<dbReference type="EMBL" id="WKEW01000127">
    <property type="protein sequence ID" value="MCF5060197.1"/>
    <property type="molecule type" value="Genomic_DNA"/>
</dbReference>
<evidence type="ECO:0000313" key="1">
    <source>
        <dbReference type="EMBL" id="MCF5060197.1"/>
    </source>
</evidence>
<dbReference type="AlphaFoldDB" id="A0AAW5AG71"/>
<keyword evidence="1" id="KW-0418">Kinase</keyword>
<evidence type="ECO:0000313" key="2">
    <source>
        <dbReference type="Proteomes" id="UP000814172"/>
    </source>
</evidence>
<protein>
    <submittedName>
        <fullName evidence="1">Histidine kinase</fullName>
    </submittedName>
</protein>
<keyword evidence="1" id="KW-0808">Transferase</keyword>
<dbReference type="Proteomes" id="UP000814172">
    <property type="component" value="Unassembled WGS sequence"/>
</dbReference>
<gene>
    <name evidence="1" type="ORF">GIW75_25000</name>
</gene>
<reference evidence="1 2" key="1">
    <citation type="submission" date="2019-11" db="EMBL/GenBank/DDBJ databases">
        <title>Epiphytic Pseudomonas syringae from cherry orchards.</title>
        <authorList>
            <person name="Hulin M.T."/>
        </authorList>
    </citation>
    <scope>NUCLEOTIDE SEQUENCE [LARGE SCALE GENOMIC DNA]</scope>
    <source>
        <strain evidence="1 2">PA-6-9F</strain>
    </source>
</reference>
<comment type="caution">
    <text evidence="1">The sequence shown here is derived from an EMBL/GenBank/DDBJ whole genome shotgun (WGS) entry which is preliminary data.</text>
</comment>